<comment type="caution">
    <text evidence="2">The sequence shown here is derived from an EMBL/GenBank/DDBJ whole genome shotgun (WGS) entry which is preliminary data.</text>
</comment>
<keyword evidence="1" id="KW-0732">Signal</keyword>
<gene>
    <name evidence="2" type="ORF">KC19_2G291000</name>
</gene>
<organism evidence="2 3">
    <name type="scientific">Ceratodon purpureus</name>
    <name type="common">Fire moss</name>
    <name type="synonym">Dicranum purpureum</name>
    <dbReference type="NCBI Taxonomy" id="3225"/>
    <lineage>
        <taxon>Eukaryota</taxon>
        <taxon>Viridiplantae</taxon>
        <taxon>Streptophyta</taxon>
        <taxon>Embryophyta</taxon>
        <taxon>Bryophyta</taxon>
        <taxon>Bryophytina</taxon>
        <taxon>Bryopsida</taxon>
        <taxon>Dicranidae</taxon>
        <taxon>Pseudoditrichales</taxon>
        <taxon>Ditrichaceae</taxon>
        <taxon>Ceratodon</taxon>
    </lineage>
</organism>
<evidence type="ECO:0008006" key="4">
    <source>
        <dbReference type="Google" id="ProtNLM"/>
    </source>
</evidence>
<evidence type="ECO:0000313" key="2">
    <source>
        <dbReference type="EMBL" id="KAG0589095.1"/>
    </source>
</evidence>
<sequence>MLVLEAIAIAIAIATVKALGEIPISIPSSSPILGRSVAWPAMAPESIAPSVLCVCVCVCSLPPSVTPES</sequence>
<evidence type="ECO:0000313" key="3">
    <source>
        <dbReference type="Proteomes" id="UP000822688"/>
    </source>
</evidence>
<feature type="chain" id="PRO_5035856073" description="Secreted protein" evidence="1">
    <location>
        <begin position="19"/>
        <end position="69"/>
    </location>
</feature>
<evidence type="ECO:0000256" key="1">
    <source>
        <dbReference type="SAM" id="SignalP"/>
    </source>
</evidence>
<proteinExistence type="predicted"/>
<protein>
    <recommendedName>
        <fullName evidence="4">Secreted protein</fullName>
    </recommendedName>
</protein>
<accession>A0A8T0J0G2</accession>
<dbReference type="AlphaFoldDB" id="A0A8T0J0G2"/>
<feature type="signal peptide" evidence="1">
    <location>
        <begin position="1"/>
        <end position="18"/>
    </location>
</feature>
<dbReference type="Proteomes" id="UP000822688">
    <property type="component" value="Chromosome 2"/>
</dbReference>
<name>A0A8T0J0G2_CERPU</name>
<dbReference type="EMBL" id="CM026422">
    <property type="protein sequence ID" value="KAG0589095.1"/>
    <property type="molecule type" value="Genomic_DNA"/>
</dbReference>
<keyword evidence="3" id="KW-1185">Reference proteome</keyword>
<reference evidence="2" key="1">
    <citation type="submission" date="2020-06" db="EMBL/GenBank/DDBJ databases">
        <title>WGS assembly of Ceratodon purpureus strain R40.</title>
        <authorList>
            <person name="Carey S.B."/>
            <person name="Jenkins J."/>
            <person name="Shu S."/>
            <person name="Lovell J.T."/>
            <person name="Sreedasyam A."/>
            <person name="Maumus F."/>
            <person name="Tiley G.P."/>
            <person name="Fernandez-Pozo N."/>
            <person name="Barry K."/>
            <person name="Chen C."/>
            <person name="Wang M."/>
            <person name="Lipzen A."/>
            <person name="Daum C."/>
            <person name="Saski C.A."/>
            <person name="Payton A.C."/>
            <person name="Mcbreen J.C."/>
            <person name="Conrad R.E."/>
            <person name="Kollar L.M."/>
            <person name="Olsson S."/>
            <person name="Huttunen S."/>
            <person name="Landis J.B."/>
            <person name="Wickett N.J."/>
            <person name="Johnson M.G."/>
            <person name="Rensing S.A."/>
            <person name="Grimwood J."/>
            <person name="Schmutz J."/>
            <person name="Mcdaniel S.F."/>
        </authorList>
    </citation>
    <scope>NUCLEOTIDE SEQUENCE</scope>
    <source>
        <strain evidence="2">R40</strain>
    </source>
</reference>